<evidence type="ECO:0000256" key="2">
    <source>
        <dbReference type="ARBA" id="ARBA00022490"/>
    </source>
</evidence>
<protein>
    <recommendedName>
        <fullName evidence="9">Pyroglutamyl-peptidase I</fullName>
    </recommendedName>
</protein>
<feature type="compositionally biased region" description="Low complexity" evidence="6">
    <location>
        <begin position="43"/>
        <end position="58"/>
    </location>
</feature>
<keyword evidence="4" id="KW-0378">Hydrolase</keyword>
<feature type="compositionally biased region" description="Basic and acidic residues" evidence="6">
    <location>
        <begin position="1"/>
        <end position="11"/>
    </location>
</feature>
<keyword evidence="2" id="KW-0963">Cytoplasm</keyword>
<keyword evidence="8" id="KW-1185">Reference proteome</keyword>
<dbReference type="InterPro" id="IPR036440">
    <property type="entry name" value="Peptidase_C15-like_sf"/>
</dbReference>
<dbReference type="Proteomes" id="UP001286313">
    <property type="component" value="Unassembled WGS sequence"/>
</dbReference>
<dbReference type="GO" id="GO:0005829">
    <property type="term" value="C:cytosol"/>
    <property type="evidence" value="ECO:0007669"/>
    <property type="project" value="InterPro"/>
</dbReference>
<dbReference type="SUPFAM" id="SSF53182">
    <property type="entry name" value="Pyrrolidone carboxyl peptidase (pyroglutamate aminopeptidase)"/>
    <property type="match status" value="1"/>
</dbReference>
<accession>A0AAE1GER8</accession>
<evidence type="ECO:0000256" key="3">
    <source>
        <dbReference type="ARBA" id="ARBA00022670"/>
    </source>
</evidence>
<proteinExistence type="inferred from homology"/>
<evidence type="ECO:0000313" key="8">
    <source>
        <dbReference type="Proteomes" id="UP001286313"/>
    </source>
</evidence>
<keyword evidence="5" id="KW-0788">Thiol protease</keyword>
<name>A0AAE1GER8_PETCI</name>
<evidence type="ECO:0000256" key="4">
    <source>
        <dbReference type="ARBA" id="ARBA00022801"/>
    </source>
</evidence>
<dbReference type="InterPro" id="IPR016125">
    <property type="entry name" value="Peptidase_C15-like"/>
</dbReference>
<evidence type="ECO:0000256" key="1">
    <source>
        <dbReference type="ARBA" id="ARBA00006641"/>
    </source>
</evidence>
<keyword evidence="3" id="KW-0645">Protease</keyword>
<sequence length="261" mass="29116">MTIVLCREKAAEPSNETENAAEPSNEIQNAAEPSNETENAAKPSNESENAAEPSNETETPVVYVTGFSSYWNFESNSSEEAVQLLKETDLEKQLGVRLITDILQVSYKFIDTHVPQMWEKLKPKLVVHVGMSTKHELKMEQQAKNSGYEYNDNEKYSPPKGVCIPGGEELLKSEICMESASSAVNKNQNLKLNSNPSLNPGGFVCGYIYYVSLHQDASRTAFLHVPHIDKNEGLYAKDITAALVDAIKELYQQVKLRDNQK</sequence>
<evidence type="ECO:0000256" key="6">
    <source>
        <dbReference type="SAM" id="MobiDB-lite"/>
    </source>
</evidence>
<comment type="similarity">
    <text evidence="1">Belongs to the peptidase C15 family.</text>
</comment>
<dbReference type="EMBL" id="JAWQEG010000418">
    <property type="protein sequence ID" value="KAK3890446.1"/>
    <property type="molecule type" value="Genomic_DNA"/>
</dbReference>
<dbReference type="PANTHER" id="PTHR23402">
    <property type="entry name" value="PROTEASE FAMILY C15 PYROGLUTAMYL-PEPTIDASE I-RELATED"/>
    <property type="match status" value="1"/>
</dbReference>
<dbReference type="PANTHER" id="PTHR23402:SF1">
    <property type="entry name" value="PYROGLUTAMYL-PEPTIDASE I"/>
    <property type="match status" value="1"/>
</dbReference>
<evidence type="ECO:0000313" key="7">
    <source>
        <dbReference type="EMBL" id="KAK3890446.1"/>
    </source>
</evidence>
<gene>
    <name evidence="7" type="ORF">Pcinc_005603</name>
</gene>
<dbReference type="Pfam" id="PF01470">
    <property type="entry name" value="Peptidase_C15"/>
    <property type="match status" value="1"/>
</dbReference>
<feature type="region of interest" description="Disordered" evidence="6">
    <location>
        <begin position="1"/>
        <end position="58"/>
    </location>
</feature>
<dbReference type="PRINTS" id="PR00706">
    <property type="entry name" value="PYROGLUPTASE"/>
</dbReference>
<dbReference type="InterPro" id="IPR000816">
    <property type="entry name" value="Peptidase_C15"/>
</dbReference>
<comment type="caution">
    <text evidence="7">The sequence shown here is derived from an EMBL/GenBank/DDBJ whole genome shotgun (WGS) entry which is preliminary data.</text>
</comment>
<evidence type="ECO:0000256" key="5">
    <source>
        <dbReference type="ARBA" id="ARBA00022807"/>
    </source>
</evidence>
<dbReference type="AlphaFoldDB" id="A0AAE1GER8"/>
<organism evidence="7 8">
    <name type="scientific">Petrolisthes cinctipes</name>
    <name type="common">Flat porcelain crab</name>
    <dbReference type="NCBI Taxonomy" id="88211"/>
    <lineage>
        <taxon>Eukaryota</taxon>
        <taxon>Metazoa</taxon>
        <taxon>Ecdysozoa</taxon>
        <taxon>Arthropoda</taxon>
        <taxon>Crustacea</taxon>
        <taxon>Multicrustacea</taxon>
        <taxon>Malacostraca</taxon>
        <taxon>Eumalacostraca</taxon>
        <taxon>Eucarida</taxon>
        <taxon>Decapoda</taxon>
        <taxon>Pleocyemata</taxon>
        <taxon>Anomura</taxon>
        <taxon>Galatheoidea</taxon>
        <taxon>Porcellanidae</taxon>
        <taxon>Petrolisthes</taxon>
    </lineage>
</organism>
<evidence type="ECO:0008006" key="9">
    <source>
        <dbReference type="Google" id="ProtNLM"/>
    </source>
</evidence>
<dbReference type="GO" id="GO:0016920">
    <property type="term" value="F:pyroglutamyl-peptidase activity"/>
    <property type="evidence" value="ECO:0007669"/>
    <property type="project" value="InterPro"/>
</dbReference>
<dbReference type="Gene3D" id="3.40.630.20">
    <property type="entry name" value="Peptidase C15, pyroglutamyl peptidase I-like"/>
    <property type="match status" value="1"/>
</dbReference>
<feature type="compositionally biased region" description="Polar residues" evidence="6">
    <location>
        <begin position="25"/>
        <end position="38"/>
    </location>
</feature>
<reference evidence="7" key="1">
    <citation type="submission" date="2023-10" db="EMBL/GenBank/DDBJ databases">
        <title>Genome assemblies of two species of porcelain crab, Petrolisthes cinctipes and Petrolisthes manimaculis (Anomura: Porcellanidae).</title>
        <authorList>
            <person name="Angst P."/>
        </authorList>
    </citation>
    <scope>NUCLEOTIDE SEQUENCE</scope>
    <source>
        <strain evidence="7">PB745_01</strain>
        <tissue evidence="7">Gill</tissue>
    </source>
</reference>
<dbReference type="GO" id="GO:0006508">
    <property type="term" value="P:proteolysis"/>
    <property type="evidence" value="ECO:0007669"/>
    <property type="project" value="UniProtKB-KW"/>
</dbReference>